<dbReference type="AlphaFoldDB" id="A0A1Y1Y1H2"/>
<keyword evidence="2" id="KW-0436">Ligase</keyword>
<gene>
    <name evidence="2" type="ORF">K493DRAFT_317034</name>
</gene>
<dbReference type="STRING" id="1314790.A0A1Y1Y1H2"/>
<dbReference type="InterPro" id="IPR007214">
    <property type="entry name" value="YbaK/aa-tRNA-synth-assoc-dom"/>
</dbReference>
<dbReference type="SUPFAM" id="SSF55826">
    <property type="entry name" value="YbaK/ProRS associated domain"/>
    <property type="match status" value="1"/>
</dbReference>
<reference evidence="2 3" key="1">
    <citation type="submission" date="2016-07" db="EMBL/GenBank/DDBJ databases">
        <title>Pervasive Adenine N6-methylation of Active Genes in Fungi.</title>
        <authorList>
            <consortium name="DOE Joint Genome Institute"/>
            <person name="Mondo S.J."/>
            <person name="Dannebaum R.O."/>
            <person name="Kuo R.C."/>
            <person name="Labutti K."/>
            <person name="Haridas S."/>
            <person name="Kuo A."/>
            <person name="Salamov A."/>
            <person name="Ahrendt S.R."/>
            <person name="Lipzen A."/>
            <person name="Sullivan W."/>
            <person name="Andreopoulos W.B."/>
            <person name="Clum A."/>
            <person name="Lindquist E."/>
            <person name="Daum C."/>
            <person name="Ramamoorthy G.K."/>
            <person name="Gryganskyi A."/>
            <person name="Culley D."/>
            <person name="Magnuson J.K."/>
            <person name="James T.Y."/>
            <person name="O'Malley M.A."/>
            <person name="Stajich J.E."/>
            <person name="Spatafora J.W."/>
            <person name="Visel A."/>
            <person name="Grigoriev I.V."/>
        </authorList>
    </citation>
    <scope>NUCLEOTIDE SEQUENCE [LARGE SCALE GENOMIC DNA]</scope>
    <source>
        <strain evidence="2 3">CBS 931.73</strain>
    </source>
</reference>
<evidence type="ECO:0000313" key="3">
    <source>
        <dbReference type="Proteomes" id="UP000193498"/>
    </source>
</evidence>
<comment type="caution">
    <text evidence="2">The sequence shown here is derived from an EMBL/GenBank/DDBJ whole genome shotgun (WGS) entry which is preliminary data.</text>
</comment>
<dbReference type="PANTHER" id="PTHR30411:SF1">
    <property type="entry name" value="CYTOPLASMIC PROTEIN"/>
    <property type="match status" value="1"/>
</dbReference>
<dbReference type="EMBL" id="MCFE01000306">
    <property type="protein sequence ID" value="ORX91799.1"/>
    <property type="molecule type" value="Genomic_DNA"/>
</dbReference>
<dbReference type="PANTHER" id="PTHR30411">
    <property type="entry name" value="CYTOPLASMIC PROTEIN"/>
    <property type="match status" value="1"/>
</dbReference>
<keyword evidence="3" id="KW-1185">Reference proteome</keyword>
<dbReference type="InterPro" id="IPR036754">
    <property type="entry name" value="YbaK/aa-tRNA-synt-asso_dom_sf"/>
</dbReference>
<organism evidence="2 3">
    <name type="scientific">Basidiobolus meristosporus CBS 931.73</name>
    <dbReference type="NCBI Taxonomy" id="1314790"/>
    <lineage>
        <taxon>Eukaryota</taxon>
        <taxon>Fungi</taxon>
        <taxon>Fungi incertae sedis</taxon>
        <taxon>Zoopagomycota</taxon>
        <taxon>Entomophthoromycotina</taxon>
        <taxon>Basidiobolomycetes</taxon>
        <taxon>Basidiobolales</taxon>
        <taxon>Basidiobolaceae</taxon>
        <taxon>Basidiobolus</taxon>
    </lineage>
</organism>
<dbReference type="Proteomes" id="UP000193498">
    <property type="component" value="Unassembled WGS sequence"/>
</dbReference>
<evidence type="ECO:0000313" key="2">
    <source>
        <dbReference type="EMBL" id="ORX91799.1"/>
    </source>
</evidence>
<dbReference type="Pfam" id="PF04073">
    <property type="entry name" value="tRNA_edit"/>
    <property type="match status" value="1"/>
</dbReference>
<proteinExistence type="predicted"/>
<sequence length="180" mass="19210">MTRHPGVERVASALNQLNTSYNIVTLGESARTAQLAAQQLNCHVAAIANSLIFEVSDSGSPLLILTSGAHKVDLKLVCSTLGVKKLKRATPEFVRLHTGFAIGGVAPVGHPEPIRTVVDLELSRFKHIWAAAGHPQAVFRTTFDELVRFSDGLAIKVGEEIAESVIQEALALDGAEGSHE</sequence>
<dbReference type="CDD" id="cd04333">
    <property type="entry name" value="ProX_deacylase"/>
    <property type="match status" value="1"/>
</dbReference>
<name>A0A1Y1Y1H2_9FUNG</name>
<dbReference type="GO" id="GO:0004812">
    <property type="term" value="F:aminoacyl-tRNA ligase activity"/>
    <property type="evidence" value="ECO:0007669"/>
    <property type="project" value="UniProtKB-KW"/>
</dbReference>
<feature type="domain" description="YbaK/aminoacyl-tRNA synthetase-associated" evidence="1">
    <location>
        <begin position="28"/>
        <end position="149"/>
    </location>
</feature>
<evidence type="ECO:0000259" key="1">
    <source>
        <dbReference type="Pfam" id="PF04073"/>
    </source>
</evidence>
<protein>
    <submittedName>
        <fullName evidence="2">YbaK/prolyl-tRNA synthetase associated protein</fullName>
    </submittedName>
</protein>
<dbReference type="OrthoDB" id="5594874at2759"/>
<accession>A0A1Y1Y1H2</accession>
<dbReference type="InParanoid" id="A0A1Y1Y1H2"/>
<dbReference type="Gene3D" id="3.90.960.10">
    <property type="entry name" value="YbaK/aminoacyl-tRNA synthetase-associated domain"/>
    <property type="match status" value="1"/>
</dbReference>
<keyword evidence="2" id="KW-0030">Aminoacyl-tRNA synthetase</keyword>
<dbReference type="GO" id="GO:0002161">
    <property type="term" value="F:aminoacyl-tRNA deacylase activity"/>
    <property type="evidence" value="ECO:0007669"/>
    <property type="project" value="InterPro"/>
</dbReference>